<name>A0A0F9HA75_9ZZZZ</name>
<feature type="coiled-coil region" evidence="1">
    <location>
        <begin position="278"/>
        <end position="328"/>
    </location>
</feature>
<feature type="non-terminal residue" evidence="2">
    <location>
        <position position="1"/>
    </location>
</feature>
<evidence type="ECO:0000313" key="2">
    <source>
        <dbReference type="EMBL" id="KKL99896.1"/>
    </source>
</evidence>
<dbReference type="InterPro" id="IPR032427">
    <property type="entry name" value="P22_portal"/>
</dbReference>
<dbReference type="AlphaFoldDB" id="A0A0F9HA75"/>
<protein>
    <recommendedName>
        <fullName evidence="3">Portal protein</fullName>
    </recommendedName>
</protein>
<accession>A0A0F9HA75</accession>
<reference evidence="2" key="1">
    <citation type="journal article" date="2015" name="Nature">
        <title>Complex archaea that bridge the gap between prokaryotes and eukaryotes.</title>
        <authorList>
            <person name="Spang A."/>
            <person name="Saw J.H."/>
            <person name="Jorgensen S.L."/>
            <person name="Zaremba-Niedzwiedzka K."/>
            <person name="Martijn J."/>
            <person name="Lind A.E."/>
            <person name="van Eijk R."/>
            <person name="Schleper C."/>
            <person name="Guy L."/>
            <person name="Ettema T.J."/>
        </authorList>
    </citation>
    <scope>NUCLEOTIDE SEQUENCE</scope>
</reference>
<dbReference type="EMBL" id="LAZR01017561">
    <property type="protein sequence ID" value="KKL99896.1"/>
    <property type="molecule type" value="Genomic_DNA"/>
</dbReference>
<gene>
    <name evidence="2" type="ORF">LCGC14_1809800</name>
</gene>
<organism evidence="2">
    <name type="scientific">marine sediment metagenome</name>
    <dbReference type="NCBI Taxonomy" id="412755"/>
    <lineage>
        <taxon>unclassified sequences</taxon>
        <taxon>metagenomes</taxon>
        <taxon>ecological metagenomes</taxon>
    </lineage>
</organism>
<sequence length="341" mass="37967">LLYDADPAAPTLYPQKNDAPQMSTAIAHILNQMEHDIMSGMGLYQASLGDEGEEKSGKAILARQRQGNIGSYTFTDNFETSYIYSNKIVIDLIPYVVDTERILRMRGEDDVESTVPVNALPGQPIMSQFSDENGEVSKQNQKRFGMPRQGITEFINDLTVGTYDIVATIGPSYTTQREESTAVMMELLKAVPQIGEVGAHLLVKSIDFKEAQELSDLIREKMGIKSGDDEEDQEITEQMVQQAVQQAIQEFVQSAEGQKLQAEVTKAQAAAEVATKSVEIENARLAQQQEQTKQYELKVEGEDIKADTQELKRQTEEIKKEVTRLAGQIKIATEKIKAKES</sequence>
<evidence type="ECO:0008006" key="3">
    <source>
        <dbReference type="Google" id="ProtNLM"/>
    </source>
</evidence>
<proteinExistence type="predicted"/>
<keyword evidence="1" id="KW-0175">Coiled coil</keyword>
<dbReference type="Pfam" id="PF16510">
    <property type="entry name" value="P22_portal"/>
    <property type="match status" value="1"/>
</dbReference>
<evidence type="ECO:0000256" key="1">
    <source>
        <dbReference type="SAM" id="Coils"/>
    </source>
</evidence>
<comment type="caution">
    <text evidence="2">The sequence shown here is derived from an EMBL/GenBank/DDBJ whole genome shotgun (WGS) entry which is preliminary data.</text>
</comment>